<proteinExistence type="predicted"/>
<evidence type="ECO:0000313" key="2">
    <source>
        <dbReference type="Proteomes" id="UP001254770"/>
    </source>
</evidence>
<accession>A0AAW8TAN4</accession>
<name>A0AAW8TAN4_9ENTE</name>
<evidence type="ECO:0000313" key="1">
    <source>
        <dbReference type="EMBL" id="MDT2543913.1"/>
    </source>
</evidence>
<reference evidence="1" key="1">
    <citation type="submission" date="2023-03" db="EMBL/GenBank/DDBJ databases">
        <authorList>
            <person name="Shen W."/>
            <person name="Cai J."/>
        </authorList>
    </citation>
    <scope>NUCLEOTIDE SEQUENCE</scope>
    <source>
        <strain evidence="1">Y15</strain>
    </source>
</reference>
<comment type="caution">
    <text evidence="1">The sequence shown here is derived from an EMBL/GenBank/DDBJ whole genome shotgun (WGS) entry which is preliminary data.</text>
</comment>
<dbReference type="Proteomes" id="UP001254770">
    <property type="component" value="Unassembled WGS sequence"/>
</dbReference>
<gene>
    <name evidence="1" type="ORF">P7D69_06165</name>
</gene>
<dbReference type="EMBL" id="JARPXL010000004">
    <property type="protein sequence ID" value="MDT2543913.1"/>
    <property type="molecule type" value="Genomic_DNA"/>
</dbReference>
<protein>
    <submittedName>
        <fullName evidence="1">Uncharacterized protein</fullName>
    </submittedName>
</protein>
<organism evidence="1 2">
    <name type="scientific">Enterococcus raffinosus</name>
    <dbReference type="NCBI Taxonomy" id="71452"/>
    <lineage>
        <taxon>Bacteria</taxon>
        <taxon>Bacillati</taxon>
        <taxon>Bacillota</taxon>
        <taxon>Bacilli</taxon>
        <taxon>Lactobacillales</taxon>
        <taxon>Enterococcaceae</taxon>
        <taxon>Enterococcus</taxon>
    </lineage>
</organism>
<dbReference type="AlphaFoldDB" id="A0AAW8TAN4"/>
<sequence length="81" mass="9707">MKAVISGSIVFQEEYRGMEKDFSKKGIELIDYPRSYQILDKEYPEILTTFFKISQQRIYFLYLIKIEKGYQAILVPQLFQK</sequence>